<evidence type="ECO:0000313" key="2">
    <source>
        <dbReference type="EMBL" id="KKK93649.1"/>
    </source>
</evidence>
<protein>
    <recommendedName>
        <fullName evidence="1">Transcription factor zinc-finger domain-containing protein</fullName>
    </recommendedName>
</protein>
<dbReference type="AlphaFoldDB" id="A0A0F9BTA0"/>
<dbReference type="EMBL" id="LAZR01047685">
    <property type="protein sequence ID" value="KKK93649.1"/>
    <property type="molecule type" value="Genomic_DNA"/>
</dbReference>
<proteinExistence type="predicted"/>
<evidence type="ECO:0000259" key="1">
    <source>
        <dbReference type="Pfam" id="PF13453"/>
    </source>
</evidence>
<gene>
    <name evidence="2" type="ORF">LCGC14_2690750</name>
</gene>
<feature type="domain" description="Transcription factor zinc-finger" evidence="1">
    <location>
        <begin position="3"/>
        <end position="41"/>
    </location>
</feature>
<dbReference type="Pfam" id="PF13453">
    <property type="entry name" value="Zn_ribbon_TFIIB"/>
    <property type="match status" value="1"/>
</dbReference>
<sequence>MECPKGHGSLNSVSVGSFQIDRCSECRGGWYDVNELRLLKDRESRGDYRWIDFDLWKDMDKFRAAEQERYSCPRDGRPMTTVRYGDSPVLVD</sequence>
<name>A0A0F9BTA0_9ZZZZ</name>
<accession>A0A0F9BTA0</accession>
<organism evidence="2">
    <name type="scientific">marine sediment metagenome</name>
    <dbReference type="NCBI Taxonomy" id="412755"/>
    <lineage>
        <taxon>unclassified sequences</taxon>
        <taxon>metagenomes</taxon>
        <taxon>ecological metagenomes</taxon>
    </lineage>
</organism>
<feature type="non-terminal residue" evidence="2">
    <location>
        <position position="92"/>
    </location>
</feature>
<comment type="caution">
    <text evidence="2">The sequence shown here is derived from an EMBL/GenBank/DDBJ whole genome shotgun (WGS) entry which is preliminary data.</text>
</comment>
<reference evidence="2" key="1">
    <citation type="journal article" date="2015" name="Nature">
        <title>Complex archaea that bridge the gap between prokaryotes and eukaryotes.</title>
        <authorList>
            <person name="Spang A."/>
            <person name="Saw J.H."/>
            <person name="Jorgensen S.L."/>
            <person name="Zaremba-Niedzwiedzka K."/>
            <person name="Martijn J."/>
            <person name="Lind A.E."/>
            <person name="van Eijk R."/>
            <person name="Schleper C."/>
            <person name="Guy L."/>
            <person name="Ettema T.J."/>
        </authorList>
    </citation>
    <scope>NUCLEOTIDE SEQUENCE</scope>
</reference>
<dbReference type="InterPro" id="IPR027392">
    <property type="entry name" value="TF_Znf"/>
</dbReference>